<evidence type="ECO:0000256" key="2">
    <source>
        <dbReference type="ARBA" id="ARBA00022729"/>
    </source>
</evidence>
<dbReference type="Proteomes" id="UP000190625">
    <property type="component" value="Unassembled WGS sequence"/>
</dbReference>
<evidence type="ECO:0000256" key="4">
    <source>
        <dbReference type="ARBA" id="ARBA00023139"/>
    </source>
</evidence>
<evidence type="ECO:0000256" key="3">
    <source>
        <dbReference type="ARBA" id="ARBA00023136"/>
    </source>
</evidence>
<reference evidence="9" key="1">
    <citation type="submission" date="2017-02" db="EMBL/GenBank/DDBJ databases">
        <authorList>
            <person name="Varghese N."/>
            <person name="Submissions S."/>
        </authorList>
    </citation>
    <scope>NUCLEOTIDE SEQUENCE [LARGE SCALE GENOMIC DNA]</scope>
    <source>
        <strain evidence="9">ATCC BAA-73</strain>
    </source>
</reference>
<dbReference type="CDD" id="cd13526">
    <property type="entry name" value="PBP2_lipoprotein_MetQ_like"/>
    <property type="match status" value="1"/>
</dbReference>
<evidence type="ECO:0000256" key="6">
    <source>
        <dbReference type="PIRNR" id="PIRNR002854"/>
    </source>
</evidence>
<proteinExistence type="inferred from homology"/>
<protein>
    <recommendedName>
        <fullName evidence="6">Lipoprotein</fullName>
    </recommendedName>
</protein>
<keyword evidence="4" id="KW-0564">Palmitate</keyword>
<dbReference type="Gene3D" id="3.40.190.10">
    <property type="entry name" value="Periplasmic binding protein-like II"/>
    <property type="match status" value="2"/>
</dbReference>
<dbReference type="GO" id="GO:0016020">
    <property type="term" value="C:membrane"/>
    <property type="evidence" value="ECO:0007669"/>
    <property type="project" value="UniProtKB-SubCell"/>
</dbReference>
<keyword evidence="3" id="KW-0472">Membrane</keyword>
<evidence type="ECO:0000313" key="9">
    <source>
        <dbReference type="Proteomes" id="UP000190625"/>
    </source>
</evidence>
<dbReference type="EMBL" id="FUWM01000012">
    <property type="protein sequence ID" value="SJZ71110.1"/>
    <property type="molecule type" value="Genomic_DNA"/>
</dbReference>
<dbReference type="Pfam" id="PF03180">
    <property type="entry name" value="Lipoprotein_9"/>
    <property type="match status" value="1"/>
</dbReference>
<keyword evidence="9" id="KW-1185">Reference proteome</keyword>
<dbReference type="AlphaFoldDB" id="A0A1T4MVG7"/>
<name>A0A1T4MVG7_9FIRM</name>
<organism evidence="8 9">
    <name type="scientific">Selenihalanaerobacter shriftii</name>
    <dbReference type="NCBI Taxonomy" id="142842"/>
    <lineage>
        <taxon>Bacteria</taxon>
        <taxon>Bacillati</taxon>
        <taxon>Bacillota</taxon>
        <taxon>Clostridia</taxon>
        <taxon>Halanaerobiales</taxon>
        <taxon>Halobacteroidaceae</taxon>
        <taxon>Selenihalanaerobacter</taxon>
    </lineage>
</organism>
<dbReference type="OrthoDB" id="9812878at2"/>
<evidence type="ECO:0000256" key="5">
    <source>
        <dbReference type="ARBA" id="ARBA00023288"/>
    </source>
</evidence>
<dbReference type="NCBIfam" id="TIGR00363">
    <property type="entry name" value="MetQ/NlpA family lipoprotein"/>
    <property type="match status" value="1"/>
</dbReference>
<evidence type="ECO:0000256" key="1">
    <source>
        <dbReference type="ARBA" id="ARBA00004635"/>
    </source>
</evidence>
<evidence type="ECO:0000256" key="7">
    <source>
        <dbReference type="PIRSR" id="PIRSR002854-1"/>
    </source>
</evidence>
<keyword evidence="2" id="KW-0732">Signal</keyword>
<dbReference type="SUPFAM" id="SSF53850">
    <property type="entry name" value="Periplasmic binding protein-like II"/>
    <property type="match status" value="1"/>
</dbReference>
<gene>
    <name evidence="8" type="ORF">SAMN02745118_01610</name>
</gene>
<accession>A0A1T4MVG7</accession>
<dbReference type="PROSITE" id="PS51257">
    <property type="entry name" value="PROKAR_LIPOPROTEIN"/>
    <property type="match status" value="1"/>
</dbReference>
<dbReference type="PANTHER" id="PTHR30429:SF1">
    <property type="entry name" value="D-METHIONINE-BINDING LIPOPROTEIN METQ-RELATED"/>
    <property type="match status" value="1"/>
</dbReference>
<sequence>MKKKITVTFVIIVLLASLVIGCSNSKESKVNNASQEASSEKRVLKVGATAGPFTEILEKVKPILAKEGVELEIVTFTDYVAPNLALSEGEIDANTFQHIPYFNSFKEGRNLNLTTVGKTIIIPMAIYSNKYKSLDQLPKGATIAIPNDPTNGGRALLLLAKAGVFELKEGVGINATVSDIVENPKNIKIHEVDAAQTARVLPDVDAAAVNSNYALELDMNPRKDSILIEDADSPYVCIVAVRPEDKDDPIIKKFVKAYQSEEVRKFINENFNGSVIPAF</sequence>
<evidence type="ECO:0000313" key="8">
    <source>
        <dbReference type="EMBL" id="SJZ71110.1"/>
    </source>
</evidence>
<dbReference type="STRING" id="142842.SAMN02745118_01610"/>
<dbReference type="PIRSF" id="PIRSF002854">
    <property type="entry name" value="MetQ"/>
    <property type="match status" value="1"/>
</dbReference>
<dbReference type="RefSeq" id="WP_078810079.1">
    <property type="nucleotide sequence ID" value="NZ_FUWM01000012.1"/>
</dbReference>
<comment type="similarity">
    <text evidence="6">Belongs to the nlpA lipoprotein family.</text>
</comment>
<feature type="lipid moiety-binding region" description="S-diacylglycerol cysteine" evidence="7">
    <location>
        <position position="22"/>
    </location>
</feature>
<keyword evidence="5 6" id="KW-0449">Lipoprotein</keyword>
<comment type="subcellular location">
    <subcellularLocation>
        <location evidence="1">Membrane</location>
        <topology evidence="1">Lipid-anchor</topology>
    </subcellularLocation>
</comment>
<dbReference type="InterPro" id="IPR004872">
    <property type="entry name" value="Lipoprotein_NlpA"/>
</dbReference>
<dbReference type="PANTHER" id="PTHR30429">
    <property type="entry name" value="D-METHIONINE-BINDING LIPOPROTEIN METQ"/>
    <property type="match status" value="1"/>
</dbReference>